<gene>
    <name evidence="1" type="ORF">A3C15_01360</name>
</gene>
<reference evidence="1 2" key="1">
    <citation type="journal article" date="2016" name="Nat. Commun.">
        <title>Thousands of microbial genomes shed light on interconnected biogeochemical processes in an aquifer system.</title>
        <authorList>
            <person name="Anantharaman K."/>
            <person name="Brown C.T."/>
            <person name="Hug L.A."/>
            <person name="Sharon I."/>
            <person name="Castelle C.J."/>
            <person name="Probst A.J."/>
            <person name="Thomas B.C."/>
            <person name="Singh A."/>
            <person name="Wilkins M.J."/>
            <person name="Karaoz U."/>
            <person name="Brodie E.L."/>
            <person name="Williams K.H."/>
            <person name="Hubbard S.S."/>
            <person name="Banfield J.F."/>
        </authorList>
    </citation>
    <scope>NUCLEOTIDE SEQUENCE [LARGE SCALE GENOMIC DNA]</scope>
</reference>
<dbReference type="Proteomes" id="UP000176532">
    <property type="component" value="Unassembled WGS sequence"/>
</dbReference>
<protein>
    <submittedName>
        <fullName evidence="1">Uncharacterized protein</fullName>
    </submittedName>
</protein>
<dbReference type="STRING" id="1798682.A3C15_01360"/>
<dbReference type="EMBL" id="MFQD01000039">
    <property type="protein sequence ID" value="OGH67620.1"/>
    <property type="molecule type" value="Genomic_DNA"/>
</dbReference>
<evidence type="ECO:0000313" key="1">
    <source>
        <dbReference type="EMBL" id="OGH67620.1"/>
    </source>
</evidence>
<dbReference type="AlphaFoldDB" id="A0A1F6M7R2"/>
<name>A0A1F6M7R2_9BACT</name>
<evidence type="ECO:0000313" key="2">
    <source>
        <dbReference type="Proteomes" id="UP000176532"/>
    </source>
</evidence>
<accession>A0A1F6M7R2</accession>
<proteinExistence type="predicted"/>
<sequence length="176" mass="19758">MHSDQRFITLEYATAIAQAIAVRTWFYIGDGSYVCPAIYTVRKRVEPKLMKSAILLPSTQANIELCRKRFRVEFVDGCWVEIELWKSGPIVSDNPPIIGAVTLHALLWGRKVNYPPSADQPQQFSFHHGVFNEYGTGTGGKVAVLSQRLQRFLPDFAPFYAQVLQDDDHASAALDA</sequence>
<comment type="caution">
    <text evidence="1">The sequence shown here is derived from an EMBL/GenBank/DDBJ whole genome shotgun (WGS) entry which is preliminary data.</text>
</comment>
<organism evidence="1 2">
    <name type="scientific">Candidatus Magasanikbacteria bacterium RIFCSPHIGHO2_02_FULL_50_9b</name>
    <dbReference type="NCBI Taxonomy" id="1798682"/>
    <lineage>
        <taxon>Bacteria</taxon>
        <taxon>Candidatus Magasanikiibacteriota</taxon>
    </lineage>
</organism>